<gene>
    <name evidence="1" type="ORF">CRE_09004</name>
</gene>
<dbReference type="AlphaFoldDB" id="E3LIP9"/>
<sequence>MCQLIRTVPKSKEALYNFSVWITSDHAINLQFTYFPSELWVFYLEKYPESKHTKRNKFWSMLPQKFLKTCYSRKPTKSLCQKMAEPIEGIHFSSWNPSVETINYWLNDGTELTSRHSLDLHTSDNLTLATRQLADYISEIFNENVNGFSLEWNRYNSKENQMIMDEFCNHPVKDVEITGDTSNDSSKHDVLTLILKNLNGKRKFGLWINPSSDFSFDFGQFKNSLETLDIAYSHWITIQNILDADFKLLIDKWRDGWTPNWKTMTIELNEDIDVDTCVEGEYIDLEPKDYKSKKVVCGNFPIQLNRFEGYFENEWGTVFMHGYHILRSDGFIATIEILDDNYRLGWFRIA</sequence>
<dbReference type="InParanoid" id="E3LIP9"/>
<keyword evidence="2" id="KW-1185">Reference proteome</keyword>
<dbReference type="EMBL" id="DS268409">
    <property type="protein sequence ID" value="EFO95321.1"/>
    <property type="molecule type" value="Genomic_DNA"/>
</dbReference>
<dbReference type="OrthoDB" id="5911164at2759"/>
<dbReference type="Proteomes" id="UP000008281">
    <property type="component" value="Unassembled WGS sequence"/>
</dbReference>
<protein>
    <recommendedName>
        <fullName evidence="3">F-box associated domain-containing protein</fullName>
    </recommendedName>
</protein>
<name>E3LIP9_CAERE</name>
<dbReference type="PANTHER" id="PTHR21503">
    <property type="entry name" value="F-BOX-CONTAINING HYPOTHETICAL PROTEIN C.ELEGANS"/>
    <property type="match status" value="1"/>
</dbReference>
<reference evidence="1" key="1">
    <citation type="submission" date="2007-07" db="EMBL/GenBank/DDBJ databases">
        <title>PCAP assembly of the Caenorhabditis remanei genome.</title>
        <authorList>
            <consortium name="The Caenorhabditis remanei Sequencing Consortium"/>
            <person name="Wilson R.K."/>
        </authorList>
    </citation>
    <scope>NUCLEOTIDE SEQUENCE [LARGE SCALE GENOMIC DNA]</scope>
    <source>
        <strain evidence="1">PB4641</strain>
    </source>
</reference>
<evidence type="ECO:0008006" key="3">
    <source>
        <dbReference type="Google" id="ProtNLM"/>
    </source>
</evidence>
<organism evidence="2">
    <name type="scientific">Caenorhabditis remanei</name>
    <name type="common">Caenorhabditis vulgaris</name>
    <dbReference type="NCBI Taxonomy" id="31234"/>
    <lineage>
        <taxon>Eukaryota</taxon>
        <taxon>Metazoa</taxon>
        <taxon>Ecdysozoa</taxon>
        <taxon>Nematoda</taxon>
        <taxon>Chromadorea</taxon>
        <taxon>Rhabditida</taxon>
        <taxon>Rhabditina</taxon>
        <taxon>Rhabditomorpha</taxon>
        <taxon>Rhabditoidea</taxon>
        <taxon>Rhabditidae</taxon>
        <taxon>Peloderinae</taxon>
        <taxon>Caenorhabditis</taxon>
    </lineage>
</organism>
<accession>E3LIP9</accession>
<dbReference type="HOGENOM" id="CLU_036540_0_0_1"/>
<dbReference type="PANTHER" id="PTHR21503:SF31">
    <property type="entry name" value="F-BOX DOMAIN-CONTAINING PROTEIN"/>
    <property type="match status" value="1"/>
</dbReference>
<proteinExistence type="predicted"/>
<evidence type="ECO:0000313" key="1">
    <source>
        <dbReference type="EMBL" id="EFO95321.1"/>
    </source>
</evidence>
<dbReference type="FunCoup" id="E3LIP9">
    <property type="interactions" value="1129"/>
</dbReference>
<evidence type="ECO:0000313" key="2">
    <source>
        <dbReference type="Proteomes" id="UP000008281"/>
    </source>
</evidence>